<dbReference type="OrthoDB" id="1185352at2"/>
<dbReference type="Gene3D" id="3.40.710.10">
    <property type="entry name" value="DD-peptidase/beta-lactamase superfamily"/>
    <property type="match status" value="1"/>
</dbReference>
<dbReference type="AlphaFoldDB" id="A0A3S3U2D3"/>
<accession>A0A3S3U2D3</accession>
<dbReference type="PANTHER" id="PTHR43283">
    <property type="entry name" value="BETA-LACTAMASE-RELATED"/>
    <property type="match status" value="1"/>
</dbReference>
<dbReference type="PROSITE" id="PS51257">
    <property type="entry name" value="PROKAR_LIPOPROTEIN"/>
    <property type="match status" value="1"/>
</dbReference>
<name>A0A3S3U2D3_9FLAO</name>
<dbReference type="InterPro" id="IPR050789">
    <property type="entry name" value="Diverse_Enzym_Activities"/>
</dbReference>
<dbReference type="Proteomes" id="UP000287527">
    <property type="component" value="Unassembled WGS sequence"/>
</dbReference>
<dbReference type="GO" id="GO:0016787">
    <property type="term" value="F:hydrolase activity"/>
    <property type="evidence" value="ECO:0007669"/>
    <property type="project" value="UniProtKB-KW"/>
</dbReference>
<dbReference type="Pfam" id="PF00144">
    <property type="entry name" value="Beta-lactamase"/>
    <property type="match status" value="1"/>
</dbReference>
<evidence type="ECO:0000259" key="1">
    <source>
        <dbReference type="Pfam" id="PF00144"/>
    </source>
</evidence>
<dbReference type="PANTHER" id="PTHR43283:SF7">
    <property type="entry name" value="BETA-LACTAMASE-RELATED DOMAIN-CONTAINING PROTEIN"/>
    <property type="match status" value="1"/>
</dbReference>
<dbReference type="RefSeq" id="WP_128388843.1">
    <property type="nucleotide sequence ID" value="NZ_SBII01000002.1"/>
</dbReference>
<keyword evidence="3" id="KW-1185">Reference proteome</keyword>
<dbReference type="InterPro" id="IPR001466">
    <property type="entry name" value="Beta-lactam-related"/>
</dbReference>
<organism evidence="2 3">
    <name type="scientific">Flavobacterium cerinum</name>
    <dbReference type="NCBI Taxonomy" id="2502784"/>
    <lineage>
        <taxon>Bacteria</taxon>
        <taxon>Pseudomonadati</taxon>
        <taxon>Bacteroidota</taxon>
        <taxon>Flavobacteriia</taxon>
        <taxon>Flavobacteriales</taxon>
        <taxon>Flavobacteriaceae</taxon>
        <taxon>Flavobacterium</taxon>
    </lineage>
</organism>
<evidence type="ECO:0000313" key="3">
    <source>
        <dbReference type="Proteomes" id="UP000287527"/>
    </source>
</evidence>
<reference evidence="2 3" key="1">
    <citation type="submission" date="2019-01" db="EMBL/GenBank/DDBJ databases">
        <title>Flavobacterium sp. nov.,isolated from freshwater.</title>
        <authorList>
            <person name="Zhang R."/>
            <person name="Du Z.-J."/>
        </authorList>
    </citation>
    <scope>NUCLEOTIDE SEQUENCE [LARGE SCALE GENOMIC DNA]</scope>
    <source>
        <strain evidence="2 3">1E403</strain>
    </source>
</reference>
<evidence type="ECO:0000313" key="2">
    <source>
        <dbReference type="EMBL" id="RWX02574.1"/>
    </source>
</evidence>
<keyword evidence="2" id="KW-0378">Hydrolase</keyword>
<protein>
    <submittedName>
        <fullName evidence="2">Class C beta-lactamase-related serine hydrolase</fullName>
    </submittedName>
</protein>
<comment type="caution">
    <text evidence="2">The sequence shown here is derived from an EMBL/GenBank/DDBJ whole genome shotgun (WGS) entry which is preliminary data.</text>
</comment>
<dbReference type="SUPFAM" id="SSF56601">
    <property type="entry name" value="beta-lactamase/transpeptidase-like"/>
    <property type="match status" value="1"/>
</dbReference>
<feature type="domain" description="Beta-lactamase-related" evidence="1">
    <location>
        <begin position="73"/>
        <end position="339"/>
    </location>
</feature>
<proteinExistence type="predicted"/>
<dbReference type="EMBL" id="SBII01000002">
    <property type="protein sequence ID" value="RWX02574.1"/>
    <property type="molecule type" value="Genomic_DNA"/>
</dbReference>
<dbReference type="InterPro" id="IPR012338">
    <property type="entry name" value="Beta-lactam/transpept-like"/>
</dbReference>
<sequence>MKTFWLPLFTLLIITGCSSENNESPGDNPNTEPMYFPENNSTNWEATTMTSLGWNQDNVEPLLTFLNEKHTKSFIILVNGRIVMENYFDGHSAVSPWYWASAGKTLTAATVGIAQQEGYISINNKASDYLGNGWTSAPIAKENLITCRHLLTMTSGLDDSKGDNVLPANLQYLADAGTRWAYSNVYVKLQDVVANATQRTWNNYFDSALKNKIGMTGAWAVTGTDLSVYSSNTRSMSRFGLLMLNEGKWNEEQIINTAYWKEMTSTSQNINKSYGYLWWLNGKENYHLPQTQQQFNGSIIPPAPNDMYMALGKNDQKIYVIPSRKMVVIRMGNAADGENFALSGFDAQLWQKINAVIN</sequence>
<gene>
    <name evidence="2" type="ORF">EPI11_04985</name>
</gene>